<evidence type="ECO:0000313" key="2">
    <source>
        <dbReference type="Proteomes" id="UP001165064"/>
    </source>
</evidence>
<reference evidence="1" key="1">
    <citation type="submission" date="2023-04" db="EMBL/GenBank/DDBJ databases">
        <title>Ambrosiozyma monospora NBRC 10751.</title>
        <authorList>
            <person name="Ichikawa N."/>
            <person name="Sato H."/>
            <person name="Tonouchi N."/>
        </authorList>
    </citation>
    <scope>NUCLEOTIDE SEQUENCE</scope>
    <source>
        <strain evidence="1">NBRC 10751</strain>
    </source>
</reference>
<accession>A0ACB5U8R5</accession>
<sequence length="149" mass="16792">MGQLRNRTGFNSVNVSNDEYDNLTPSQQNKQLKQQLTTIFNIFISVVSVGYAVWYWSGSSMRLNDGVRILLCLFFSLLVLVAEVVMFGGYLKKIDDARIVERKKKEVKHVVETVTFSGDGVKRSLKNKDPVGSIGTTVEKLSIQEKKKS</sequence>
<dbReference type="Proteomes" id="UP001165064">
    <property type="component" value="Unassembled WGS sequence"/>
</dbReference>
<evidence type="ECO:0000313" key="1">
    <source>
        <dbReference type="EMBL" id="GMF03840.1"/>
    </source>
</evidence>
<dbReference type="EMBL" id="BSXS01013310">
    <property type="protein sequence ID" value="GMF03840.1"/>
    <property type="molecule type" value="Genomic_DNA"/>
</dbReference>
<organism evidence="1 2">
    <name type="scientific">Ambrosiozyma monospora</name>
    <name type="common">Yeast</name>
    <name type="synonym">Endomycopsis monosporus</name>
    <dbReference type="NCBI Taxonomy" id="43982"/>
    <lineage>
        <taxon>Eukaryota</taxon>
        <taxon>Fungi</taxon>
        <taxon>Dikarya</taxon>
        <taxon>Ascomycota</taxon>
        <taxon>Saccharomycotina</taxon>
        <taxon>Pichiomycetes</taxon>
        <taxon>Pichiales</taxon>
        <taxon>Pichiaceae</taxon>
        <taxon>Ambrosiozyma</taxon>
    </lineage>
</organism>
<protein>
    <submittedName>
        <fullName evidence="1">Unnamed protein product</fullName>
    </submittedName>
</protein>
<comment type="caution">
    <text evidence="1">The sequence shown here is derived from an EMBL/GenBank/DDBJ whole genome shotgun (WGS) entry which is preliminary data.</text>
</comment>
<gene>
    <name evidence="1" type="ORF">Amon02_001193300</name>
</gene>
<name>A0ACB5U8R5_AMBMO</name>
<proteinExistence type="predicted"/>
<keyword evidence="2" id="KW-1185">Reference proteome</keyword>